<keyword evidence="4" id="KW-1185">Reference proteome</keyword>
<feature type="transmembrane region" description="Helical" evidence="2">
    <location>
        <begin position="90"/>
        <end position="109"/>
    </location>
</feature>
<dbReference type="EMBL" id="BMMV01000011">
    <property type="protein sequence ID" value="GGK02076.1"/>
    <property type="molecule type" value="Genomic_DNA"/>
</dbReference>
<evidence type="ECO:0000313" key="4">
    <source>
        <dbReference type="Proteomes" id="UP000660265"/>
    </source>
</evidence>
<feature type="transmembrane region" description="Helical" evidence="2">
    <location>
        <begin position="65"/>
        <end position="84"/>
    </location>
</feature>
<keyword evidence="2" id="KW-0472">Membrane</keyword>
<comment type="caution">
    <text evidence="3">The sequence shown here is derived from an EMBL/GenBank/DDBJ whole genome shotgun (WGS) entry which is preliminary data.</text>
</comment>
<proteinExistence type="predicted"/>
<dbReference type="InterPro" id="IPR045924">
    <property type="entry name" value="DUF6343"/>
</dbReference>
<dbReference type="Pfam" id="PF19870">
    <property type="entry name" value="DUF6343"/>
    <property type="match status" value="1"/>
</dbReference>
<gene>
    <name evidence="3" type="ORF">GCM10011583_37170</name>
</gene>
<evidence type="ECO:0000313" key="3">
    <source>
        <dbReference type="EMBL" id="GGK02076.1"/>
    </source>
</evidence>
<evidence type="ECO:0000256" key="1">
    <source>
        <dbReference type="SAM" id="MobiDB-lite"/>
    </source>
</evidence>
<feature type="region of interest" description="Disordered" evidence="1">
    <location>
        <begin position="117"/>
        <end position="164"/>
    </location>
</feature>
<name>A0ABQ2E9Z0_9ACTN</name>
<sequence>MPRLELIVLRAVGSTDFPTGSTVGGFPGPHPVHGARTGYVTNRRCDAMRTGNEPATARSPLRMRWWLSVWGMFWFTLGTVAFAVADQPGWSAACGVLLLIVATDFVLVVRHMRQGSRYQPSRDVPPFEDHSRRRRGTAYERPWRWRKNGDRGDDLSRRSRNAPP</sequence>
<protein>
    <recommendedName>
        <fullName evidence="5">Integral membrane protein</fullName>
    </recommendedName>
</protein>
<evidence type="ECO:0008006" key="5">
    <source>
        <dbReference type="Google" id="ProtNLM"/>
    </source>
</evidence>
<organism evidence="3 4">
    <name type="scientific">Streptomyces camponoticapitis</name>
    <dbReference type="NCBI Taxonomy" id="1616125"/>
    <lineage>
        <taxon>Bacteria</taxon>
        <taxon>Bacillati</taxon>
        <taxon>Actinomycetota</taxon>
        <taxon>Actinomycetes</taxon>
        <taxon>Kitasatosporales</taxon>
        <taxon>Streptomycetaceae</taxon>
        <taxon>Streptomyces</taxon>
    </lineage>
</organism>
<reference evidence="4" key="1">
    <citation type="journal article" date="2019" name="Int. J. Syst. Evol. Microbiol.">
        <title>The Global Catalogue of Microorganisms (GCM) 10K type strain sequencing project: providing services to taxonomists for standard genome sequencing and annotation.</title>
        <authorList>
            <consortium name="The Broad Institute Genomics Platform"/>
            <consortium name="The Broad Institute Genome Sequencing Center for Infectious Disease"/>
            <person name="Wu L."/>
            <person name="Ma J."/>
        </authorList>
    </citation>
    <scope>NUCLEOTIDE SEQUENCE [LARGE SCALE GENOMIC DNA]</scope>
    <source>
        <strain evidence="4">CGMCC 4.7275</strain>
    </source>
</reference>
<keyword evidence="2" id="KW-0812">Transmembrane</keyword>
<keyword evidence="2" id="KW-1133">Transmembrane helix</keyword>
<dbReference type="Proteomes" id="UP000660265">
    <property type="component" value="Unassembled WGS sequence"/>
</dbReference>
<feature type="compositionally biased region" description="Basic and acidic residues" evidence="1">
    <location>
        <begin position="125"/>
        <end position="157"/>
    </location>
</feature>
<evidence type="ECO:0000256" key="2">
    <source>
        <dbReference type="SAM" id="Phobius"/>
    </source>
</evidence>
<accession>A0ABQ2E9Z0</accession>